<organism evidence="1 2">
    <name type="scientific">Novipirellula herctigrandis</name>
    <dbReference type="NCBI Taxonomy" id="2527986"/>
    <lineage>
        <taxon>Bacteria</taxon>
        <taxon>Pseudomonadati</taxon>
        <taxon>Planctomycetota</taxon>
        <taxon>Planctomycetia</taxon>
        <taxon>Pirellulales</taxon>
        <taxon>Pirellulaceae</taxon>
        <taxon>Novipirellula</taxon>
    </lineage>
</organism>
<dbReference type="RefSeq" id="WP_146395307.1">
    <property type="nucleotide sequence ID" value="NZ_SJPJ01000001.1"/>
</dbReference>
<accession>A0A5C5YYS1</accession>
<dbReference type="EMBL" id="SJPJ01000001">
    <property type="protein sequence ID" value="TWT80248.1"/>
    <property type="molecule type" value="Genomic_DNA"/>
</dbReference>
<proteinExistence type="predicted"/>
<sequence>MASLSNTQTREMWKQLAVNLLGKSSDGLTARIDLDADVFSIQNKDMTTFDDIKTVRKQKGG</sequence>
<dbReference type="AlphaFoldDB" id="A0A5C5YYS1"/>
<protein>
    <submittedName>
        <fullName evidence="1">Uncharacterized protein</fullName>
    </submittedName>
</protein>
<name>A0A5C5YYS1_9BACT</name>
<dbReference type="Proteomes" id="UP000315010">
    <property type="component" value="Unassembled WGS sequence"/>
</dbReference>
<gene>
    <name evidence="1" type="ORF">CA13_16610</name>
</gene>
<reference evidence="1 2" key="1">
    <citation type="submission" date="2019-02" db="EMBL/GenBank/DDBJ databases">
        <title>Deep-cultivation of Planctomycetes and their phenomic and genomic characterization uncovers novel biology.</title>
        <authorList>
            <person name="Wiegand S."/>
            <person name="Jogler M."/>
            <person name="Boedeker C."/>
            <person name="Pinto D."/>
            <person name="Vollmers J."/>
            <person name="Rivas-Marin E."/>
            <person name="Kohn T."/>
            <person name="Peeters S.H."/>
            <person name="Heuer A."/>
            <person name="Rast P."/>
            <person name="Oberbeckmann S."/>
            <person name="Bunk B."/>
            <person name="Jeske O."/>
            <person name="Meyerdierks A."/>
            <person name="Storesund J.E."/>
            <person name="Kallscheuer N."/>
            <person name="Luecker S."/>
            <person name="Lage O.M."/>
            <person name="Pohl T."/>
            <person name="Merkel B.J."/>
            <person name="Hornburger P."/>
            <person name="Mueller R.-W."/>
            <person name="Bruemmer F."/>
            <person name="Labrenz M."/>
            <person name="Spormann A.M."/>
            <person name="Op Den Camp H."/>
            <person name="Overmann J."/>
            <person name="Amann R."/>
            <person name="Jetten M.S.M."/>
            <person name="Mascher T."/>
            <person name="Medema M.H."/>
            <person name="Devos D.P."/>
            <person name="Kaster A.-K."/>
            <person name="Ovreas L."/>
            <person name="Rohde M."/>
            <person name="Galperin M.Y."/>
            <person name="Jogler C."/>
        </authorList>
    </citation>
    <scope>NUCLEOTIDE SEQUENCE [LARGE SCALE GENOMIC DNA]</scope>
    <source>
        <strain evidence="1 2">CA13</strain>
    </source>
</reference>
<evidence type="ECO:0000313" key="2">
    <source>
        <dbReference type="Proteomes" id="UP000315010"/>
    </source>
</evidence>
<evidence type="ECO:0000313" key="1">
    <source>
        <dbReference type="EMBL" id="TWT80248.1"/>
    </source>
</evidence>
<comment type="caution">
    <text evidence="1">The sequence shown here is derived from an EMBL/GenBank/DDBJ whole genome shotgun (WGS) entry which is preliminary data.</text>
</comment>
<keyword evidence="2" id="KW-1185">Reference proteome</keyword>